<reference evidence="14" key="1">
    <citation type="submission" date="2025-08" db="UniProtKB">
        <authorList>
            <consortium name="RefSeq"/>
        </authorList>
    </citation>
    <scope>IDENTIFICATION</scope>
</reference>
<comment type="similarity">
    <text evidence="9">Belongs to the G-protein coupled receptor 1 family.</text>
</comment>
<organism evidence="13 14">
    <name type="scientific">Aplysia californica</name>
    <name type="common">California sea hare</name>
    <dbReference type="NCBI Taxonomy" id="6500"/>
    <lineage>
        <taxon>Eukaryota</taxon>
        <taxon>Metazoa</taxon>
        <taxon>Spiralia</taxon>
        <taxon>Lophotrochozoa</taxon>
        <taxon>Mollusca</taxon>
        <taxon>Gastropoda</taxon>
        <taxon>Heterobranchia</taxon>
        <taxon>Euthyneura</taxon>
        <taxon>Tectipleura</taxon>
        <taxon>Aplysiida</taxon>
        <taxon>Aplysioidea</taxon>
        <taxon>Aplysiidae</taxon>
        <taxon>Aplysia</taxon>
    </lineage>
</organism>
<dbReference type="PANTHER" id="PTHR24248:SF200">
    <property type="entry name" value="5-HYDROXYTRYPTAMINE RECEPTOR 1B-LIKE ISOFORM X1"/>
    <property type="match status" value="1"/>
</dbReference>
<keyword evidence="8 9" id="KW-0807">Transducer</keyword>
<dbReference type="SUPFAM" id="SSF81321">
    <property type="entry name" value="Family A G protein-coupled receptor-like"/>
    <property type="match status" value="1"/>
</dbReference>
<dbReference type="RefSeq" id="XP_035826857.1">
    <property type="nucleotide sequence ID" value="XM_035970964.1"/>
</dbReference>
<dbReference type="Proteomes" id="UP000694888">
    <property type="component" value="Unplaced"/>
</dbReference>
<feature type="region of interest" description="Disordered" evidence="10">
    <location>
        <begin position="292"/>
        <end position="311"/>
    </location>
</feature>
<protein>
    <submittedName>
        <fullName evidence="14">5-hydroxytryptamine receptor 5B-like</fullName>
    </submittedName>
</protein>
<dbReference type="InterPro" id="IPR017452">
    <property type="entry name" value="GPCR_Rhodpsn_7TM"/>
</dbReference>
<keyword evidence="6 11" id="KW-0472">Membrane</keyword>
<dbReference type="PRINTS" id="PR00237">
    <property type="entry name" value="GPCRRHODOPSN"/>
</dbReference>
<feature type="compositionally biased region" description="Polar residues" evidence="10">
    <location>
        <begin position="299"/>
        <end position="311"/>
    </location>
</feature>
<dbReference type="CDD" id="cd15331">
    <property type="entry name" value="7tmA_5-HT1A_invertebrates"/>
    <property type="match status" value="1"/>
</dbReference>
<keyword evidence="7 9" id="KW-0675">Receptor</keyword>
<dbReference type="Pfam" id="PF00001">
    <property type="entry name" value="7tm_1"/>
    <property type="match status" value="1"/>
</dbReference>
<keyword evidence="2" id="KW-1003">Cell membrane</keyword>
<evidence type="ECO:0000256" key="6">
    <source>
        <dbReference type="ARBA" id="ARBA00023136"/>
    </source>
</evidence>
<evidence type="ECO:0000256" key="7">
    <source>
        <dbReference type="ARBA" id="ARBA00023170"/>
    </source>
</evidence>
<dbReference type="PROSITE" id="PS50262">
    <property type="entry name" value="G_PROTEIN_RECEP_F1_2"/>
    <property type="match status" value="1"/>
</dbReference>
<evidence type="ECO:0000256" key="5">
    <source>
        <dbReference type="ARBA" id="ARBA00023040"/>
    </source>
</evidence>
<evidence type="ECO:0000256" key="10">
    <source>
        <dbReference type="SAM" id="MobiDB-lite"/>
    </source>
</evidence>
<evidence type="ECO:0000313" key="14">
    <source>
        <dbReference type="RefSeq" id="XP_035826857.1"/>
    </source>
</evidence>
<feature type="transmembrane region" description="Helical" evidence="11">
    <location>
        <begin position="193"/>
        <end position="215"/>
    </location>
</feature>
<evidence type="ECO:0000256" key="3">
    <source>
        <dbReference type="ARBA" id="ARBA00022692"/>
    </source>
</evidence>
<feature type="domain" description="G-protein coupled receptors family 1 profile" evidence="12">
    <location>
        <begin position="94"/>
        <end position="464"/>
    </location>
</feature>
<feature type="transmembrane region" description="Helical" evidence="11">
    <location>
        <begin position="76"/>
        <end position="103"/>
    </location>
</feature>
<dbReference type="Gene3D" id="1.20.1070.10">
    <property type="entry name" value="Rhodopsin 7-helix transmembrane proteins"/>
    <property type="match status" value="2"/>
</dbReference>
<evidence type="ECO:0000256" key="1">
    <source>
        <dbReference type="ARBA" id="ARBA00004651"/>
    </source>
</evidence>
<evidence type="ECO:0000256" key="4">
    <source>
        <dbReference type="ARBA" id="ARBA00022989"/>
    </source>
</evidence>
<evidence type="ECO:0000259" key="12">
    <source>
        <dbReference type="PROSITE" id="PS50262"/>
    </source>
</evidence>
<evidence type="ECO:0000256" key="9">
    <source>
        <dbReference type="RuleBase" id="RU000688"/>
    </source>
</evidence>
<evidence type="ECO:0000256" key="2">
    <source>
        <dbReference type="ARBA" id="ARBA00022475"/>
    </source>
</evidence>
<feature type="transmembrane region" description="Helical" evidence="11">
    <location>
        <begin position="152"/>
        <end position="173"/>
    </location>
</feature>
<proteinExistence type="inferred from homology"/>
<gene>
    <name evidence="14" type="primary">LOC101850821</name>
</gene>
<keyword evidence="4 11" id="KW-1133">Transmembrane helix</keyword>
<dbReference type="InterPro" id="IPR000276">
    <property type="entry name" value="GPCR_Rhodpsn"/>
</dbReference>
<keyword evidence="3 9" id="KW-0812">Transmembrane</keyword>
<sequence>MCWHNISVQRMGRNASLLEANMYAMFPGYNITTGWPPRDNNSNNSGYFDQVTVNGSDRPELLRQYNYHEPKYEEPVMIVICIFLGCMILAIILGNIFVITAILVEKSLQGVSNYLILSLAVTDLLVAVLVMPLSLIYEISIHWFLGNAVCDMWVSMDVLCCTASILHLVAIAFDRYWAVSNIDYVRSRNARQILLMVAIVWTVSVFISIPPLFGWRHDSDDPELTGQCLISQDHGYTVFSTVGAFYCPLLLMLVINFKIYRAARYRIRKKRFGGRGGKHQALHVPLPAVTVETSHRTNTRNSSGSDVSQDGISMYMPSCTNANDVTRVDMESPLDVQENGQALLQQDPNLTRMLSNTLTVPACTVSVPLPRPGTSSASNNNVTKRLRRTDKERFRREKMEMRRERKAARVLGIITGAFVVCWLPFFVVAVVKPMCGTPCDMPSYVYSLFLWLGYVNSLINPIIYTIFNPSFRCAFNKIFLRRIKSVNRIT</sequence>
<keyword evidence="13" id="KW-1185">Reference proteome</keyword>
<feature type="transmembrane region" description="Helical" evidence="11">
    <location>
        <begin position="408"/>
        <end position="431"/>
    </location>
</feature>
<feature type="transmembrane region" description="Helical" evidence="11">
    <location>
        <begin position="235"/>
        <end position="260"/>
    </location>
</feature>
<name>A0ABM1VWR5_APLCA</name>
<dbReference type="PANTHER" id="PTHR24248">
    <property type="entry name" value="ADRENERGIC RECEPTOR-RELATED G-PROTEIN COUPLED RECEPTOR"/>
    <property type="match status" value="1"/>
</dbReference>
<evidence type="ECO:0000256" key="11">
    <source>
        <dbReference type="SAM" id="Phobius"/>
    </source>
</evidence>
<keyword evidence="5 9" id="KW-0297">G-protein coupled receptor</keyword>
<dbReference type="GeneID" id="101850821"/>
<evidence type="ECO:0000256" key="8">
    <source>
        <dbReference type="ARBA" id="ARBA00023224"/>
    </source>
</evidence>
<feature type="transmembrane region" description="Helical" evidence="11">
    <location>
        <begin position="115"/>
        <end position="137"/>
    </location>
</feature>
<dbReference type="PROSITE" id="PS00237">
    <property type="entry name" value="G_PROTEIN_RECEP_F1_1"/>
    <property type="match status" value="1"/>
</dbReference>
<comment type="subcellular location">
    <subcellularLocation>
        <location evidence="1">Cell membrane</location>
        <topology evidence="1">Multi-pass membrane protein</topology>
    </subcellularLocation>
</comment>
<feature type="transmembrane region" description="Helical" evidence="11">
    <location>
        <begin position="443"/>
        <end position="467"/>
    </location>
</feature>
<evidence type="ECO:0000313" key="13">
    <source>
        <dbReference type="Proteomes" id="UP000694888"/>
    </source>
</evidence>
<accession>A0ABM1VWR5</accession>